<dbReference type="Pfam" id="PF05746">
    <property type="entry name" value="DALR_1"/>
    <property type="match status" value="1"/>
</dbReference>
<dbReference type="InterPro" id="IPR008909">
    <property type="entry name" value="DALR_anticod-bd"/>
</dbReference>
<evidence type="ECO:0000256" key="10">
    <source>
        <dbReference type="ARBA" id="ARBA00049339"/>
    </source>
</evidence>
<dbReference type="InterPro" id="IPR005148">
    <property type="entry name" value="Arg-tRNA-synth_N"/>
</dbReference>
<evidence type="ECO:0000256" key="3">
    <source>
        <dbReference type="ARBA" id="ARBA00011245"/>
    </source>
</evidence>
<evidence type="ECO:0000313" key="16">
    <source>
        <dbReference type="Proteomes" id="UP000179245"/>
    </source>
</evidence>
<dbReference type="GO" id="GO:0004814">
    <property type="term" value="F:arginine-tRNA ligase activity"/>
    <property type="evidence" value="ECO:0007669"/>
    <property type="project" value="UniProtKB-UniRule"/>
</dbReference>
<reference evidence="15 16" key="1">
    <citation type="journal article" date="2016" name="Nat. Commun.">
        <title>Thousands of microbial genomes shed light on interconnected biogeochemical processes in an aquifer system.</title>
        <authorList>
            <person name="Anantharaman K."/>
            <person name="Brown C.T."/>
            <person name="Hug L.A."/>
            <person name="Sharon I."/>
            <person name="Castelle C.J."/>
            <person name="Probst A.J."/>
            <person name="Thomas B.C."/>
            <person name="Singh A."/>
            <person name="Wilkins M.J."/>
            <person name="Karaoz U."/>
            <person name="Brodie E.L."/>
            <person name="Williams K.H."/>
            <person name="Hubbard S.S."/>
            <person name="Banfield J.F."/>
        </authorList>
    </citation>
    <scope>NUCLEOTIDE SEQUENCE [LARGE SCALE GENOMIC DNA]</scope>
</reference>
<dbReference type="GO" id="GO:0005737">
    <property type="term" value="C:cytoplasm"/>
    <property type="evidence" value="ECO:0007669"/>
    <property type="project" value="UniProtKB-SubCell"/>
</dbReference>
<evidence type="ECO:0000256" key="5">
    <source>
        <dbReference type="ARBA" id="ARBA00022598"/>
    </source>
</evidence>
<evidence type="ECO:0000256" key="2">
    <source>
        <dbReference type="ARBA" id="ARBA00005594"/>
    </source>
</evidence>
<evidence type="ECO:0000256" key="4">
    <source>
        <dbReference type="ARBA" id="ARBA00022490"/>
    </source>
</evidence>
<keyword evidence="7 11" id="KW-0067">ATP-binding</keyword>
<comment type="catalytic activity">
    <reaction evidence="10 11">
        <text>tRNA(Arg) + L-arginine + ATP = L-arginyl-tRNA(Arg) + AMP + diphosphate</text>
        <dbReference type="Rhea" id="RHEA:20301"/>
        <dbReference type="Rhea" id="RHEA-COMP:9658"/>
        <dbReference type="Rhea" id="RHEA-COMP:9673"/>
        <dbReference type="ChEBI" id="CHEBI:30616"/>
        <dbReference type="ChEBI" id="CHEBI:32682"/>
        <dbReference type="ChEBI" id="CHEBI:33019"/>
        <dbReference type="ChEBI" id="CHEBI:78442"/>
        <dbReference type="ChEBI" id="CHEBI:78513"/>
        <dbReference type="ChEBI" id="CHEBI:456215"/>
        <dbReference type="EC" id="6.1.1.19"/>
    </reaction>
</comment>
<dbReference type="Gene3D" id="3.30.1360.70">
    <property type="entry name" value="Arginyl tRNA synthetase N-terminal domain"/>
    <property type="match status" value="1"/>
</dbReference>
<feature type="domain" description="Arginyl tRNA synthetase N-terminal" evidence="14">
    <location>
        <begin position="6"/>
        <end position="95"/>
    </location>
</feature>
<dbReference type="Gene3D" id="1.10.730.10">
    <property type="entry name" value="Isoleucyl-tRNA Synthetase, Domain 1"/>
    <property type="match status" value="1"/>
</dbReference>
<name>A0A1G2QM52_9BACT</name>
<dbReference type="InterPro" id="IPR001278">
    <property type="entry name" value="Arg-tRNA-ligase"/>
</dbReference>
<dbReference type="Pfam" id="PF03485">
    <property type="entry name" value="Arg_tRNA_synt_N"/>
    <property type="match status" value="1"/>
</dbReference>
<keyword evidence="4 11" id="KW-0963">Cytoplasm</keyword>
<evidence type="ECO:0000259" key="14">
    <source>
        <dbReference type="SMART" id="SM01016"/>
    </source>
</evidence>
<evidence type="ECO:0000256" key="8">
    <source>
        <dbReference type="ARBA" id="ARBA00022917"/>
    </source>
</evidence>
<dbReference type="SUPFAM" id="SSF52374">
    <property type="entry name" value="Nucleotidylyl transferase"/>
    <property type="match status" value="1"/>
</dbReference>
<dbReference type="AlphaFoldDB" id="A0A1G2QM52"/>
<dbReference type="InterPro" id="IPR009080">
    <property type="entry name" value="tRNAsynth_Ia_anticodon-bd"/>
</dbReference>
<dbReference type="CDD" id="cd07956">
    <property type="entry name" value="Anticodon_Ia_Arg"/>
    <property type="match status" value="1"/>
</dbReference>
<evidence type="ECO:0000256" key="1">
    <source>
        <dbReference type="ARBA" id="ARBA00004496"/>
    </source>
</evidence>
<dbReference type="Proteomes" id="UP000179245">
    <property type="component" value="Unassembled WGS sequence"/>
</dbReference>
<keyword evidence="6 11" id="KW-0547">Nucleotide-binding</keyword>
<dbReference type="PANTHER" id="PTHR11956:SF5">
    <property type="entry name" value="ARGININE--TRNA LIGASE, CYTOPLASMIC"/>
    <property type="match status" value="1"/>
</dbReference>
<gene>
    <name evidence="11" type="primary">argS</name>
    <name evidence="15" type="ORF">A2117_00775</name>
</gene>
<keyword evidence="5 11" id="KW-0436">Ligase</keyword>
<comment type="subcellular location">
    <subcellularLocation>
        <location evidence="1 11">Cytoplasm</location>
    </subcellularLocation>
</comment>
<feature type="short sequence motif" description="'HIGH' region" evidence="11">
    <location>
        <begin position="132"/>
        <end position="142"/>
    </location>
</feature>
<dbReference type="CDD" id="cd00671">
    <property type="entry name" value="ArgRS_core"/>
    <property type="match status" value="1"/>
</dbReference>
<evidence type="ECO:0000259" key="13">
    <source>
        <dbReference type="SMART" id="SM00836"/>
    </source>
</evidence>
<accession>A0A1G2QM52</accession>
<comment type="subunit">
    <text evidence="3 11">Monomer.</text>
</comment>
<comment type="caution">
    <text evidence="15">The sequence shown here is derived from an EMBL/GenBank/DDBJ whole genome shotgun (WGS) entry which is preliminary data.</text>
</comment>
<protein>
    <recommendedName>
        <fullName evidence="11">Arginine--tRNA ligase</fullName>
        <ecNumber evidence="11">6.1.1.19</ecNumber>
    </recommendedName>
    <alternativeName>
        <fullName evidence="11">Arginyl-tRNA synthetase</fullName>
        <shortName evidence="11">ArgRS</shortName>
    </alternativeName>
</protein>
<dbReference type="FunFam" id="1.10.730.10:FF:000006">
    <property type="entry name" value="Arginyl-tRNA synthetase 2, mitochondrial"/>
    <property type="match status" value="1"/>
</dbReference>
<dbReference type="EMBL" id="MHTO01000028">
    <property type="protein sequence ID" value="OHA61715.1"/>
    <property type="molecule type" value="Genomic_DNA"/>
</dbReference>
<comment type="similarity">
    <text evidence="2 11 12">Belongs to the class-I aminoacyl-tRNA synthetase family.</text>
</comment>
<organism evidence="15 16">
    <name type="scientific">Candidatus Wildermuthbacteria bacterium GWA2_46_15</name>
    <dbReference type="NCBI Taxonomy" id="1802443"/>
    <lineage>
        <taxon>Bacteria</taxon>
        <taxon>Candidatus Wildermuthiibacteriota</taxon>
    </lineage>
</organism>
<dbReference type="PROSITE" id="PS00178">
    <property type="entry name" value="AA_TRNA_LIGASE_I"/>
    <property type="match status" value="1"/>
</dbReference>
<dbReference type="STRING" id="1802443.A2117_00775"/>
<proteinExistence type="inferred from homology"/>
<dbReference type="InterPro" id="IPR035684">
    <property type="entry name" value="ArgRS_core"/>
</dbReference>
<dbReference type="PANTHER" id="PTHR11956">
    <property type="entry name" value="ARGINYL-TRNA SYNTHETASE"/>
    <property type="match status" value="1"/>
</dbReference>
<dbReference type="SUPFAM" id="SSF55190">
    <property type="entry name" value="Arginyl-tRNA synthetase (ArgRS), N-terminal 'additional' domain"/>
    <property type="match status" value="1"/>
</dbReference>
<dbReference type="InterPro" id="IPR014729">
    <property type="entry name" value="Rossmann-like_a/b/a_fold"/>
</dbReference>
<dbReference type="NCBIfam" id="TIGR00456">
    <property type="entry name" value="argS"/>
    <property type="match status" value="1"/>
</dbReference>
<dbReference type="SMART" id="SM01016">
    <property type="entry name" value="Arg_tRNA_synt_N"/>
    <property type="match status" value="1"/>
</dbReference>
<dbReference type="InterPro" id="IPR001412">
    <property type="entry name" value="aa-tRNA-synth_I_CS"/>
</dbReference>
<dbReference type="HAMAP" id="MF_00123">
    <property type="entry name" value="Arg_tRNA_synth"/>
    <property type="match status" value="1"/>
</dbReference>
<feature type="domain" description="DALR anticodon binding" evidence="13">
    <location>
        <begin position="462"/>
        <end position="578"/>
    </location>
</feature>
<dbReference type="Pfam" id="PF00750">
    <property type="entry name" value="tRNA-synt_1d"/>
    <property type="match status" value="1"/>
</dbReference>
<dbReference type="SUPFAM" id="SSF47323">
    <property type="entry name" value="Anticodon-binding domain of a subclass of class I aminoacyl-tRNA synthetases"/>
    <property type="match status" value="1"/>
</dbReference>
<evidence type="ECO:0000256" key="9">
    <source>
        <dbReference type="ARBA" id="ARBA00023146"/>
    </source>
</evidence>
<keyword evidence="9 11" id="KW-0030">Aminoacyl-tRNA synthetase</keyword>
<keyword evidence="8 11" id="KW-0648">Protein biosynthesis</keyword>
<dbReference type="GO" id="GO:0006420">
    <property type="term" value="P:arginyl-tRNA aminoacylation"/>
    <property type="evidence" value="ECO:0007669"/>
    <property type="project" value="UniProtKB-UniRule"/>
</dbReference>
<evidence type="ECO:0000313" key="15">
    <source>
        <dbReference type="EMBL" id="OHA61715.1"/>
    </source>
</evidence>
<evidence type="ECO:0000256" key="12">
    <source>
        <dbReference type="RuleBase" id="RU363038"/>
    </source>
</evidence>
<evidence type="ECO:0000256" key="11">
    <source>
        <dbReference type="HAMAP-Rule" id="MF_00123"/>
    </source>
</evidence>
<evidence type="ECO:0000256" key="7">
    <source>
        <dbReference type="ARBA" id="ARBA00022840"/>
    </source>
</evidence>
<sequence length="578" mass="65951">MTSLSEKIKKCVLGAALAILKKKIVANDLVLEFPENETFGDYSTNFALHSWPESGFKNPSEFAAALAIKLRKDNDLAKIVSKIEVAGPGFINFWLKKEILIENLGEILKRKEKYGVSQINKDKTAIVEYSSPNIAKPFTIGHLRSTIIGDAIANLLQATGWKVYRDNHLGDWGTQFGKMIYAIKTWGDEEEIAKSENPVKDLVALYVKFHEQAEKNPSLEDEARKWFKKLEDGDGEAKRLWQKCVDWSWLIFDKIYSKLGVVFSRDFEGGRGLGESFFENRMKAVIDELEEKKLLQVGKEGAKLVFFEKDKYPPAMILKKDGATLYHTRDLATDKYRLEKYNPDLIINEVGAEQTLYFRQLFEMEKLLGWYKDGQRVHVGHGLIRFKEGKMSTRKGNVVWMEEVLQEAQKRAVELGSNDTKLAETVSVDALKYNDLKRDPKTEIVFDWDEIINMKGNSGPYLQYTHARCQGVLEKAKMNGQKTGFDKKEFLTPESGELSILRWLTKFPDIVVQAAEQYAPNLICNYLFNLAQKFNFFYSRGRIIGSEKESSRLALTQAVAQVLKNGLDLLGIKAPEKM</sequence>
<evidence type="ECO:0000256" key="6">
    <source>
        <dbReference type="ARBA" id="ARBA00022741"/>
    </source>
</evidence>
<dbReference type="FunFam" id="3.40.50.620:FF:000116">
    <property type="entry name" value="Arginine--tRNA ligase"/>
    <property type="match status" value="1"/>
</dbReference>
<dbReference type="EC" id="6.1.1.19" evidence="11"/>
<dbReference type="InterPro" id="IPR036695">
    <property type="entry name" value="Arg-tRNA-synth_N_sf"/>
</dbReference>
<dbReference type="SMART" id="SM00836">
    <property type="entry name" value="DALR_1"/>
    <property type="match status" value="1"/>
</dbReference>
<dbReference type="PRINTS" id="PR01038">
    <property type="entry name" value="TRNASYNTHARG"/>
</dbReference>
<dbReference type="GO" id="GO:0005524">
    <property type="term" value="F:ATP binding"/>
    <property type="evidence" value="ECO:0007669"/>
    <property type="project" value="UniProtKB-UniRule"/>
</dbReference>
<dbReference type="Gene3D" id="3.40.50.620">
    <property type="entry name" value="HUPs"/>
    <property type="match status" value="1"/>
</dbReference>